<dbReference type="InterPro" id="IPR036390">
    <property type="entry name" value="WH_DNA-bd_sf"/>
</dbReference>
<dbReference type="PROSITE" id="PS50931">
    <property type="entry name" value="HTH_LYSR"/>
    <property type="match status" value="1"/>
</dbReference>
<comment type="similarity">
    <text evidence="1">Belongs to the LysR transcriptional regulatory family.</text>
</comment>
<dbReference type="Gene3D" id="1.10.10.10">
    <property type="entry name" value="Winged helix-like DNA-binding domain superfamily/Winged helix DNA-binding domain"/>
    <property type="match status" value="1"/>
</dbReference>
<dbReference type="PRINTS" id="PR00039">
    <property type="entry name" value="HTHLYSR"/>
</dbReference>
<dbReference type="EMBL" id="JBHTCK010000001">
    <property type="protein sequence ID" value="MFC7349599.1"/>
    <property type="molecule type" value="Genomic_DNA"/>
</dbReference>
<dbReference type="InterPro" id="IPR000847">
    <property type="entry name" value="LysR_HTH_N"/>
</dbReference>
<dbReference type="Gene3D" id="3.40.190.290">
    <property type="match status" value="1"/>
</dbReference>
<keyword evidence="3" id="KW-0238">DNA-binding</keyword>
<keyword evidence="2" id="KW-0805">Transcription regulation</keyword>
<protein>
    <submittedName>
        <fullName evidence="6">LysR family transcriptional regulator</fullName>
    </submittedName>
</protein>
<gene>
    <name evidence="6" type="ORF">ACFQW9_03035</name>
</gene>
<dbReference type="SUPFAM" id="SSF46785">
    <property type="entry name" value="Winged helix' DNA-binding domain"/>
    <property type="match status" value="1"/>
</dbReference>
<reference evidence="7" key="1">
    <citation type="journal article" date="2019" name="Int. J. Syst. Evol. Microbiol.">
        <title>The Global Catalogue of Microorganisms (GCM) 10K type strain sequencing project: providing services to taxonomists for standard genome sequencing and annotation.</title>
        <authorList>
            <consortium name="The Broad Institute Genomics Platform"/>
            <consortium name="The Broad Institute Genome Sequencing Center for Infectious Disease"/>
            <person name="Wu L."/>
            <person name="Ma J."/>
        </authorList>
    </citation>
    <scope>NUCLEOTIDE SEQUENCE [LARGE SCALE GENOMIC DNA]</scope>
    <source>
        <strain evidence="7">ICMP 19430</strain>
    </source>
</reference>
<dbReference type="Proteomes" id="UP001596509">
    <property type="component" value="Unassembled WGS sequence"/>
</dbReference>
<dbReference type="InterPro" id="IPR036388">
    <property type="entry name" value="WH-like_DNA-bd_sf"/>
</dbReference>
<sequence>MQLFQVEYFVAVAETLSFTKGARRANVVQSAASAAVHRLERELGCELFERKGRTVRLTTAGTALLPHAYALLNEVRAARDAVDATRGVIRGEVTFGTLVHPGPIDLLKVLAQLRHEHGGVVVKLRQTIRGTASSLDEVRDGTLDLALVSSAQPSVPGVHLTHLYAEPFVLIHSERHPLAARPAVELTDTVTEAFIDFPQGWGNRGAIDALFAEHGLDRRVRTEVVAFDMALELVRSDLGIAFVPRSTVTDATGIRVRAVGDADVRWPVQLARSTARSLSAAGRVVSQAVLSHVHDGP</sequence>
<dbReference type="Pfam" id="PF00126">
    <property type="entry name" value="HTH_1"/>
    <property type="match status" value="1"/>
</dbReference>
<dbReference type="InterPro" id="IPR005119">
    <property type="entry name" value="LysR_subst-bd"/>
</dbReference>
<evidence type="ECO:0000313" key="6">
    <source>
        <dbReference type="EMBL" id="MFC7349599.1"/>
    </source>
</evidence>
<evidence type="ECO:0000256" key="4">
    <source>
        <dbReference type="ARBA" id="ARBA00023163"/>
    </source>
</evidence>
<dbReference type="PANTHER" id="PTHR30419">
    <property type="entry name" value="HTH-TYPE TRANSCRIPTIONAL REGULATOR YBHD"/>
    <property type="match status" value="1"/>
</dbReference>
<dbReference type="Pfam" id="PF03466">
    <property type="entry name" value="LysR_substrate"/>
    <property type="match status" value="1"/>
</dbReference>
<evidence type="ECO:0000256" key="2">
    <source>
        <dbReference type="ARBA" id="ARBA00023015"/>
    </source>
</evidence>
<keyword evidence="4" id="KW-0804">Transcription</keyword>
<accession>A0ABW2M5Q2</accession>
<comment type="caution">
    <text evidence="6">The sequence shown here is derived from an EMBL/GenBank/DDBJ whole genome shotgun (WGS) entry which is preliminary data.</text>
</comment>
<proteinExistence type="inferred from homology"/>
<evidence type="ECO:0000313" key="7">
    <source>
        <dbReference type="Proteomes" id="UP001596509"/>
    </source>
</evidence>
<name>A0ABW2M5Q2_9ACTN</name>
<organism evidence="6 7">
    <name type="scientific">Streptomyces caviscabies</name>
    <dbReference type="NCBI Taxonomy" id="90079"/>
    <lineage>
        <taxon>Bacteria</taxon>
        <taxon>Bacillati</taxon>
        <taxon>Actinomycetota</taxon>
        <taxon>Actinomycetes</taxon>
        <taxon>Kitasatosporales</taxon>
        <taxon>Streptomycetaceae</taxon>
        <taxon>Streptomyces</taxon>
    </lineage>
</organism>
<dbReference type="SUPFAM" id="SSF53850">
    <property type="entry name" value="Periplasmic binding protein-like II"/>
    <property type="match status" value="1"/>
</dbReference>
<dbReference type="RefSeq" id="WP_319284111.1">
    <property type="nucleotide sequence ID" value="NZ_JBHTCK010000001.1"/>
</dbReference>
<evidence type="ECO:0000259" key="5">
    <source>
        <dbReference type="PROSITE" id="PS50931"/>
    </source>
</evidence>
<evidence type="ECO:0000256" key="3">
    <source>
        <dbReference type="ARBA" id="ARBA00023125"/>
    </source>
</evidence>
<evidence type="ECO:0000256" key="1">
    <source>
        <dbReference type="ARBA" id="ARBA00009437"/>
    </source>
</evidence>
<feature type="domain" description="HTH lysR-type" evidence="5">
    <location>
        <begin position="1"/>
        <end position="58"/>
    </location>
</feature>
<dbReference type="InterPro" id="IPR050950">
    <property type="entry name" value="HTH-type_LysR_regulators"/>
</dbReference>
<dbReference type="PANTHER" id="PTHR30419:SF31">
    <property type="entry name" value="BLR3139 PROTEIN"/>
    <property type="match status" value="1"/>
</dbReference>
<keyword evidence="7" id="KW-1185">Reference proteome</keyword>